<dbReference type="AlphaFoldDB" id="H5TVM5"/>
<reference evidence="1 2" key="1">
    <citation type="submission" date="2012-02" db="EMBL/GenBank/DDBJ databases">
        <title>Whole genome shotgun sequence of Gordonia sputi NBRC 100414.</title>
        <authorList>
            <person name="Yoshida I."/>
            <person name="Hosoyama A."/>
            <person name="Tsuchikane K."/>
            <person name="Katsumata H."/>
            <person name="Yamazaki S."/>
            <person name="Fujita N."/>
        </authorList>
    </citation>
    <scope>NUCLEOTIDE SEQUENCE [LARGE SCALE GENOMIC DNA]</scope>
    <source>
        <strain evidence="1 2">NBRC 100414</strain>
    </source>
</reference>
<protein>
    <submittedName>
        <fullName evidence="1">Uncharacterized protein</fullName>
    </submittedName>
</protein>
<sequence length="60" mass="6415">MPEGRASSPRVGALGHFAARGVTAENTTPVDGYFIVSTRADASATDEVGRVDSVIYDWMR</sequence>
<dbReference type="Proteomes" id="UP000005845">
    <property type="component" value="Unassembled WGS sequence"/>
</dbReference>
<accession>H5TVM5</accession>
<name>H5TVM5_9ACTN</name>
<comment type="caution">
    <text evidence="1">The sequence shown here is derived from an EMBL/GenBank/DDBJ whole genome shotgun (WGS) entry which is preliminary data.</text>
</comment>
<evidence type="ECO:0000313" key="2">
    <source>
        <dbReference type="Proteomes" id="UP000005845"/>
    </source>
</evidence>
<organism evidence="1 2">
    <name type="scientific">Gordonia sputi NBRC 100414</name>
    <dbReference type="NCBI Taxonomy" id="1089453"/>
    <lineage>
        <taxon>Bacteria</taxon>
        <taxon>Bacillati</taxon>
        <taxon>Actinomycetota</taxon>
        <taxon>Actinomycetes</taxon>
        <taxon>Mycobacteriales</taxon>
        <taxon>Gordoniaceae</taxon>
        <taxon>Gordonia</taxon>
    </lineage>
</organism>
<proteinExistence type="predicted"/>
<dbReference type="EMBL" id="BAFC01000011">
    <property type="protein sequence ID" value="GAB37533.1"/>
    <property type="molecule type" value="Genomic_DNA"/>
</dbReference>
<gene>
    <name evidence="1" type="ORF">GOSPT_011_00050</name>
</gene>
<keyword evidence="2" id="KW-1185">Reference proteome</keyword>
<evidence type="ECO:0000313" key="1">
    <source>
        <dbReference type="EMBL" id="GAB37533.1"/>
    </source>
</evidence>